<dbReference type="Proteomes" id="UP000636709">
    <property type="component" value="Unassembled WGS sequence"/>
</dbReference>
<reference evidence="2" key="1">
    <citation type="submission" date="2020-07" db="EMBL/GenBank/DDBJ databases">
        <title>Genome sequence and genetic diversity analysis of an under-domesticated orphan crop, white fonio (Digitaria exilis).</title>
        <authorList>
            <person name="Bennetzen J.L."/>
            <person name="Chen S."/>
            <person name="Ma X."/>
            <person name="Wang X."/>
            <person name="Yssel A.E.J."/>
            <person name="Chaluvadi S.R."/>
            <person name="Johnson M."/>
            <person name="Gangashetty P."/>
            <person name="Hamidou F."/>
            <person name="Sanogo M.D."/>
            <person name="Zwaenepoel A."/>
            <person name="Wallace J."/>
            <person name="Van De Peer Y."/>
            <person name="Van Deynze A."/>
        </authorList>
    </citation>
    <scope>NUCLEOTIDE SEQUENCE</scope>
    <source>
        <tissue evidence="2">Leaves</tissue>
    </source>
</reference>
<evidence type="ECO:0000256" key="1">
    <source>
        <dbReference type="SAM" id="MobiDB-lite"/>
    </source>
</evidence>
<comment type="caution">
    <text evidence="2">The sequence shown here is derived from an EMBL/GenBank/DDBJ whole genome shotgun (WGS) entry which is preliminary data.</text>
</comment>
<feature type="region of interest" description="Disordered" evidence="1">
    <location>
        <begin position="77"/>
        <end position="154"/>
    </location>
</feature>
<gene>
    <name evidence="2" type="ORF">HU200_016830</name>
</gene>
<organism evidence="2 3">
    <name type="scientific">Digitaria exilis</name>
    <dbReference type="NCBI Taxonomy" id="1010633"/>
    <lineage>
        <taxon>Eukaryota</taxon>
        <taxon>Viridiplantae</taxon>
        <taxon>Streptophyta</taxon>
        <taxon>Embryophyta</taxon>
        <taxon>Tracheophyta</taxon>
        <taxon>Spermatophyta</taxon>
        <taxon>Magnoliopsida</taxon>
        <taxon>Liliopsida</taxon>
        <taxon>Poales</taxon>
        <taxon>Poaceae</taxon>
        <taxon>PACMAD clade</taxon>
        <taxon>Panicoideae</taxon>
        <taxon>Panicodae</taxon>
        <taxon>Paniceae</taxon>
        <taxon>Anthephorinae</taxon>
        <taxon>Digitaria</taxon>
    </lineage>
</organism>
<proteinExistence type="predicted"/>
<protein>
    <submittedName>
        <fullName evidence="2">Uncharacterized protein</fullName>
    </submittedName>
</protein>
<evidence type="ECO:0000313" key="2">
    <source>
        <dbReference type="EMBL" id="KAF8730955.1"/>
    </source>
</evidence>
<keyword evidence="3" id="KW-1185">Reference proteome</keyword>
<accession>A0A835F7G4</accession>
<evidence type="ECO:0000313" key="3">
    <source>
        <dbReference type="Proteomes" id="UP000636709"/>
    </source>
</evidence>
<feature type="compositionally biased region" description="Basic and acidic residues" evidence="1">
    <location>
        <begin position="125"/>
        <end position="137"/>
    </location>
</feature>
<name>A0A835F7G4_9POAL</name>
<sequence length="307" mass="32982">MGDRGKQRCCPSRTNGKERCGVDESVRLAVLRRLLFHTTWCVVPPAFTCADGRHGGGLTTPIADAVNSVATCQASSFFPESQPSSSSRPPSSLSTQRLDRSRTVRFPLSPQLRPLSVASHGGQKHRQDDAGLHHLLDGNDNDSDDIGARGSGGQGSGCGMGEYYCCVLLLDLEGSCPRQWLIRGELHVGKNRDAEAMGSAKKASRGLGVAIDKHTRPRTCAPSLHRFPMNRQQEQNVQLAGLSSGSPPANAAAATTQPNGSARLVQMCPSLYRAAFRGRTEEVMALLLQQRYGAAARTERYQATVGN</sequence>
<feature type="compositionally biased region" description="Low complexity" evidence="1">
    <location>
        <begin position="77"/>
        <end position="94"/>
    </location>
</feature>
<dbReference type="AlphaFoldDB" id="A0A835F7G4"/>
<dbReference type="EMBL" id="JACEFO010001613">
    <property type="protein sequence ID" value="KAF8730955.1"/>
    <property type="molecule type" value="Genomic_DNA"/>
</dbReference>